<reference evidence="1 2" key="1">
    <citation type="submission" date="2018-01" db="EMBL/GenBank/DDBJ databases">
        <authorList>
            <person name="Clerissi C."/>
        </authorList>
    </citation>
    <scope>NUCLEOTIDE SEQUENCE [LARGE SCALE GENOMIC DNA]</scope>
    <source>
        <strain evidence="1">Cupriavidus sp. LMG 19464</strain>
    </source>
</reference>
<accession>A0A975X483</accession>
<protein>
    <submittedName>
        <fullName evidence="1">Uncharacterized protein</fullName>
    </submittedName>
</protein>
<comment type="caution">
    <text evidence="1">The sequence shown here is derived from an EMBL/GenBank/DDBJ whole genome shotgun (WGS) entry which is preliminary data.</text>
</comment>
<dbReference type="EMBL" id="OFSQ01000029">
    <property type="protein sequence ID" value="SOY57701.1"/>
    <property type="molecule type" value="Genomic_DNA"/>
</dbReference>
<proteinExistence type="predicted"/>
<name>A0A975X483_9BURK</name>
<gene>
    <name evidence="1" type="ORF">CBM2587_B10072</name>
</gene>
<dbReference type="AlphaFoldDB" id="A0A975X483"/>
<sequence>MPRNTRWRAAAWAWAKPALRARGPSTWPERVPCWPLQQRQQGLAPGHPVGLEADAALQQRITQLLRAVHVRRREIAPLDGQVGLEAGAVQRDQPPHLVAQAERADHRIGAQLDQDFLALVQARARRQHPARQFVAARGQHPVNLLAVAAIRPGLAFRRLAFIGGNPAAVRHAAQFAIDLLVRGMPEITDGAVEAPRQVVAGRGLFDQGDQQGVLGRHASGLGAGYRNGFGKHRVPAGAPVTALSKAGAMVAQCRPGAAMHGKAPGYDVDRYIRRFCQLRNFSPDRIKKC</sequence>
<dbReference type="Proteomes" id="UP000256780">
    <property type="component" value="Chromosome CBM2587_b"/>
</dbReference>
<evidence type="ECO:0000313" key="2">
    <source>
        <dbReference type="Proteomes" id="UP000256780"/>
    </source>
</evidence>
<evidence type="ECO:0000313" key="1">
    <source>
        <dbReference type="EMBL" id="SOY57701.1"/>
    </source>
</evidence>
<organism evidence="1 2">
    <name type="scientific">Cupriavidus taiwanensis</name>
    <dbReference type="NCBI Taxonomy" id="164546"/>
    <lineage>
        <taxon>Bacteria</taxon>
        <taxon>Pseudomonadati</taxon>
        <taxon>Pseudomonadota</taxon>
        <taxon>Betaproteobacteria</taxon>
        <taxon>Burkholderiales</taxon>
        <taxon>Burkholderiaceae</taxon>
        <taxon>Cupriavidus</taxon>
    </lineage>
</organism>